<reference evidence="2 3" key="1">
    <citation type="submission" date="2023-09" db="EMBL/GenBank/DDBJ databases">
        <title>Nesidiocoris tenuis whole genome shotgun sequence.</title>
        <authorList>
            <person name="Shibata T."/>
            <person name="Shimoda M."/>
            <person name="Kobayashi T."/>
            <person name="Uehara T."/>
        </authorList>
    </citation>
    <scope>NUCLEOTIDE SEQUENCE [LARGE SCALE GENOMIC DNA]</scope>
    <source>
        <strain evidence="2 3">Japan</strain>
    </source>
</reference>
<evidence type="ECO:0000313" key="2">
    <source>
        <dbReference type="EMBL" id="BES87633.1"/>
    </source>
</evidence>
<evidence type="ECO:0000256" key="1">
    <source>
        <dbReference type="SAM" id="SignalP"/>
    </source>
</evidence>
<keyword evidence="3" id="KW-1185">Reference proteome</keyword>
<name>A0ABN7A6S2_9HEMI</name>
<dbReference type="EMBL" id="AP028909">
    <property type="protein sequence ID" value="BES87633.1"/>
    <property type="molecule type" value="Genomic_DNA"/>
</dbReference>
<evidence type="ECO:0000313" key="3">
    <source>
        <dbReference type="Proteomes" id="UP001307889"/>
    </source>
</evidence>
<feature type="signal peptide" evidence="1">
    <location>
        <begin position="1"/>
        <end position="20"/>
    </location>
</feature>
<gene>
    <name evidence="2" type="ORF">NTJ_00438</name>
</gene>
<keyword evidence="1" id="KW-0732">Signal</keyword>
<dbReference type="Proteomes" id="UP001307889">
    <property type="component" value="Chromosome 1"/>
</dbReference>
<proteinExistence type="predicted"/>
<accession>A0ABN7A6S2</accession>
<feature type="chain" id="PRO_5046179324" evidence="1">
    <location>
        <begin position="21"/>
        <end position="316"/>
    </location>
</feature>
<sequence>MWTLKFLIWGYCTTVYFVDAAIVDSCLYQPCKWTASRYEEDASTVIVDDESVHNVNWKWDVRGGHWNVTYHYRYPSEYYTGKIVFVNCSVVPNRKNAFVTWGSNDPWTSNAVPVYANAWNITYNGDIFGFVPTQNGQYVIKIYTKNKSHNPFGTNEPIIRPSGQCTFSSNDPVQNSAWWIAQKAKNTCAEPALVWNWNGNNGKWTVLYRYVAKTDSTLCDVFYQRDDMVQPVKAITWELNESKQTVTYAANPIRIYESAWRHTLSPTESWGFVPLGDGLWDFQFYTRKLVFHPFKNLRALSQINPTLLTTIGSPGY</sequence>
<organism evidence="2 3">
    <name type="scientific">Nesidiocoris tenuis</name>
    <dbReference type="NCBI Taxonomy" id="355587"/>
    <lineage>
        <taxon>Eukaryota</taxon>
        <taxon>Metazoa</taxon>
        <taxon>Ecdysozoa</taxon>
        <taxon>Arthropoda</taxon>
        <taxon>Hexapoda</taxon>
        <taxon>Insecta</taxon>
        <taxon>Pterygota</taxon>
        <taxon>Neoptera</taxon>
        <taxon>Paraneoptera</taxon>
        <taxon>Hemiptera</taxon>
        <taxon>Heteroptera</taxon>
        <taxon>Panheteroptera</taxon>
        <taxon>Cimicomorpha</taxon>
        <taxon>Miridae</taxon>
        <taxon>Dicyphina</taxon>
        <taxon>Nesidiocoris</taxon>
    </lineage>
</organism>
<protein>
    <submittedName>
        <fullName evidence="2">Uncharacterized protein</fullName>
    </submittedName>
</protein>